<dbReference type="KEGG" id="bacg:D2962_16455"/>
<accession>A0A3G2RCF6</accession>
<dbReference type="GO" id="GO:0006508">
    <property type="term" value="P:proteolysis"/>
    <property type="evidence" value="ECO:0007669"/>
    <property type="project" value="UniProtKB-KW"/>
</dbReference>
<dbReference type="AlphaFoldDB" id="A0A3G2RCF6"/>
<dbReference type="InterPro" id="IPR001907">
    <property type="entry name" value="ClpP"/>
</dbReference>
<dbReference type="Pfam" id="PF01343">
    <property type="entry name" value="Peptidase_S49"/>
    <property type="match status" value="1"/>
</dbReference>
<dbReference type="CDD" id="cd07023">
    <property type="entry name" value="S49_Sppa_N_C"/>
    <property type="match status" value="1"/>
</dbReference>
<keyword evidence="2" id="KW-0645">Protease</keyword>
<dbReference type="NCBIfam" id="TIGR00706">
    <property type="entry name" value="SppA_dom"/>
    <property type="match status" value="1"/>
</dbReference>
<dbReference type="InterPro" id="IPR047272">
    <property type="entry name" value="S49_SppA_C"/>
</dbReference>
<dbReference type="Gene3D" id="3.90.226.10">
    <property type="entry name" value="2-enoyl-CoA Hydratase, Chain A, domain 1"/>
    <property type="match status" value="2"/>
</dbReference>
<sequence>MPLKRIITIILILIVAASLIAAFTIMPGGPGRKSALPQKQIGVITLEGVIMSGSSGFLSAAGTDDILRQLHDAAEDPDIAALVIRINSPGGTVAASQELYQEALRVKESGKKLVVSMGDVAASGGYMVSCAADKIVANPGTTTGSIGVIMEFQNIEGLYDKLGLKENVIKSAPHKDIGSPTRPMTEDERAILQDMINEMYGQFVDIVAKGRHMDVEEVKKLADGRVYTGTQAKKLGLVDEIGNYYDAIKIAADLAGIKGKPVIKEYGKKSTLEALLSGVKSIVNTFLDPAFGIRLPADPGTTLPTWRDFSHHSYFLDYLPDKVAQSYLYP</sequence>
<dbReference type="EMBL" id="CP033169">
    <property type="protein sequence ID" value="AYO32347.1"/>
    <property type="molecule type" value="Genomic_DNA"/>
</dbReference>
<reference evidence="6 7" key="1">
    <citation type="submission" date="2018-10" db="EMBL/GenBank/DDBJ databases">
        <authorList>
            <person name="Zhang X."/>
        </authorList>
    </citation>
    <scope>NUCLEOTIDE SEQUENCE [LARGE SCALE GENOMIC DNA]</scope>
    <source>
        <strain evidence="6 7">SK-G1</strain>
    </source>
</reference>
<dbReference type="PANTHER" id="PTHR42987:SF4">
    <property type="entry name" value="PROTEASE SOHB-RELATED"/>
    <property type="match status" value="1"/>
</dbReference>
<dbReference type="PANTHER" id="PTHR42987">
    <property type="entry name" value="PEPTIDASE S49"/>
    <property type="match status" value="1"/>
</dbReference>
<dbReference type="InterPro" id="IPR029045">
    <property type="entry name" value="ClpP/crotonase-like_dom_sf"/>
</dbReference>
<dbReference type="PRINTS" id="PR00127">
    <property type="entry name" value="CLPPROTEASEP"/>
</dbReference>
<dbReference type="InterPro" id="IPR002142">
    <property type="entry name" value="Peptidase_S49"/>
</dbReference>
<dbReference type="InterPro" id="IPR004635">
    <property type="entry name" value="Pept_S49_SppA"/>
</dbReference>
<proteinExistence type="inferred from homology"/>
<comment type="similarity">
    <text evidence="1">Belongs to the peptidase S49 family.</text>
</comment>
<evidence type="ECO:0000256" key="4">
    <source>
        <dbReference type="ARBA" id="ARBA00022825"/>
    </source>
</evidence>
<keyword evidence="3" id="KW-0378">Hydrolase</keyword>
<name>A0A3G2RCF6_9FIRM</name>
<evidence type="ECO:0000313" key="7">
    <source>
        <dbReference type="Proteomes" id="UP000280960"/>
    </source>
</evidence>
<evidence type="ECO:0000259" key="5">
    <source>
        <dbReference type="Pfam" id="PF01343"/>
    </source>
</evidence>
<evidence type="ECO:0000256" key="2">
    <source>
        <dbReference type="ARBA" id="ARBA00022670"/>
    </source>
</evidence>
<dbReference type="SUPFAM" id="SSF52096">
    <property type="entry name" value="ClpP/crotonase"/>
    <property type="match status" value="1"/>
</dbReference>
<organism evidence="6 7">
    <name type="scientific">Biomaibacter acetigenes</name>
    <dbReference type="NCBI Taxonomy" id="2316383"/>
    <lineage>
        <taxon>Bacteria</taxon>
        <taxon>Bacillati</taxon>
        <taxon>Bacillota</taxon>
        <taxon>Clostridia</taxon>
        <taxon>Thermosediminibacterales</taxon>
        <taxon>Tepidanaerobacteraceae</taxon>
        <taxon>Biomaibacter</taxon>
    </lineage>
</organism>
<feature type="domain" description="Peptidase S49" evidence="5">
    <location>
        <begin position="107"/>
        <end position="257"/>
    </location>
</feature>
<evidence type="ECO:0000256" key="1">
    <source>
        <dbReference type="ARBA" id="ARBA00008683"/>
    </source>
</evidence>
<dbReference type="Proteomes" id="UP000280960">
    <property type="component" value="Chromosome"/>
</dbReference>
<protein>
    <submittedName>
        <fullName evidence="6">Signal peptide peptidase SppA</fullName>
    </submittedName>
</protein>
<keyword evidence="4" id="KW-0720">Serine protease</keyword>
<dbReference type="GO" id="GO:0004176">
    <property type="term" value="F:ATP-dependent peptidase activity"/>
    <property type="evidence" value="ECO:0007669"/>
    <property type="project" value="InterPro"/>
</dbReference>
<evidence type="ECO:0000256" key="3">
    <source>
        <dbReference type="ARBA" id="ARBA00022801"/>
    </source>
</evidence>
<gene>
    <name evidence="6" type="primary">sppA</name>
    <name evidence="6" type="ORF">D2962_16455</name>
</gene>
<dbReference type="GO" id="GO:0004252">
    <property type="term" value="F:serine-type endopeptidase activity"/>
    <property type="evidence" value="ECO:0007669"/>
    <property type="project" value="InterPro"/>
</dbReference>
<keyword evidence="7" id="KW-1185">Reference proteome</keyword>
<evidence type="ECO:0000313" key="6">
    <source>
        <dbReference type="EMBL" id="AYO32347.1"/>
    </source>
</evidence>